<evidence type="ECO:0000259" key="1">
    <source>
        <dbReference type="Pfam" id="PF01841"/>
    </source>
</evidence>
<name>A0A1F5YKJ3_9BACT</name>
<dbReference type="Proteomes" id="UP000179129">
    <property type="component" value="Unassembled WGS sequence"/>
</dbReference>
<dbReference type="InterPro" id="IPR038765">
    <property type="entry name" value="Papain-like_cys_pep_sf"/>
</dbReference>
<dbReference type="Pfam" id="PF25788">
    <property type="entry name" value="Ig_Rha78A_N"/>
    <property type="match status" value="1"/>
</dbReference>
<dbReference type="Pfam" id="PF01841">
    <property type="entry name" value="Transglut_core"/>
    <property type="match status" value="1"/>
</dbReference>
<dbReference type="AlphaFoldDB" id="A0A1F5YKJ3"/>
<dbReference type="InterPro" id="IPR013783">
    <property type="entry name" value="Ig-like_fold"/>
</dbReference>
<organism evidence="2 3">
    <name type="scientific">Candidatus Glassbacteria bacterium RIFCSPLOWO2_12_FULL_58_11</name>
    <dbReference type="NCBI Taxonomy" id="1817867"/>
    <lineage>
        <taxon>Bacteria</taxon>
        <taxon>Candidatus Glassiibacteriota</taxon>
    </lineage>
</organism>
<sequence length="621" mass="70677">MGGTISKIFRIAMVVGLIWLIPVAALKADELKTFSQVITTGEAEFNIETQGTLDPENVEITIENIGETAVVNPRVTANGRYNWYTVEDMAAEITRGCASEQEKAMAVFNFVDKETYWWSYPKDITSDNPVRHFNSYGYHICSQAACQFVALCRAAGLEARVYEIWHHTVAEAKWDGAWHHMDADLGIWYLKADNRSIASIAELEQHPEWVSRSYEPYRWYIGLDGRKMIYMPEKDPAGQSLADIYATGEDNYVETAYDEMLYKVRTMDLTLRPCEKLVRWWKPVLRKYYDQKISHEPPRYANGQLIFEPDFRRFSYDGLIQRSNVKYYCEDQKSPDVHVDRLQDRQHDLFSSILIRMESPYVMVGGFADTRYYKAGTSGLDRVTLSANLDDNYPPAPFDRQTRLWDYYSWGYGLGDSRAVLDDKMLKDGVQATYGFDVVYDISAAKRNENTQAVFPLVYGGQSGVEQVKIVADLQVNPGSLPALSLGQNTVRYTDQSPGARTVKITYTWREKNGPRAPEAPVAQSPANGVKIKDLAPAFEWSPAVAPDGGKFACYRFQLSLRPDCAWPLTQAFDRDVRAGCTFKAPAGWLNPGTTYYWRVKAEDEQGNWSAWSGIYSFTTR</sequence>
<feature type="domain" description="Transglutaminase-like" evidence="1">
    <location>
        <begin position="88"/>
        <end position="183"/>
    </location>
</feature>
<reference evidence="2 3" key="1">
    <citation type="journal article" date="2016" name="Nat. Commun.">
        <title>Thousands of microbial genomes shed light on interconnected biogeochemical processes in an aquifer system.</title>
        <authorList>
            <person name="Anantharaman K."/>
            <person name="Brown C.T."/>
            <person name="Hug L.A."/>
            <person name="Sharon I."/>
            <person name="Castelle C.J."/>
            <person name="Probst A.J."/>
            <person name="Thomas B.C."/>
            <person name="Singh A."/>
            <person name="Wilkins M.J."/>
            <person name="Karaoz U."/>
            <person name="Brodie E.L."/>
            <person name="Williams K.H."/>
            <person name="Hubbard S.S."/>
            <person name="Banfield J.F."/>
        </authorList>
    </citation>
    <scope>NUCLEOTIDE SEQUENCE [LARGE SCALE GENOMIC DNA]</scope>
</reference>
<comment type="caution">
    <text evidence="2">The sequence shown here is derived from an EMBL/GenBank/DDBJ whole genome shotgun (WGS) entry which is preliminary data.</text>
</comment>
<gene>
    <name evidence="2" type="ORF">A3F83_02890</name>
</gene>
<evidence type="ECO:0000313" key="3">
    <source>
        <dbReference type="Proteomes" id="UP000179129"/>
    </source>
</evidence>
<protein>
    <recommendedName>
        <fullName evidence="1">Transglutaminase-like domain-containing protein</fullName>
    </recommendedName>
</protein>
<dbReference type="InterPro" id="IPR036116">
    <property type="entry name" value="FN3_sf"/>
</dbReference>
<dbReference type="InterPro" id="IPR002931">
    <property type="entry name" value="Transglutaminase-like"/>
</dbReference>
<dbReference type="Gene3D" id="2.60.40.10">
    <property type="entry name" value="Immunoglobulins"/>
    <property type="match status" value="1"/>
</dbReference>
<dbReference type="Gene3D" id="3.10.620.30">
    <property type="match status" value="1"/>
</dbReference>
<evidence type="ECO:0000313" key="2">
    <source>
        <dbReference type="EMBL" id="OGG00665.1"/>
    </source>
</evidence>
<dbReference type="SUPFAM" id="SSF49265">
    <property type="entry name" value="Fibronectin type III"/>
    <property type="match status" value="1"/>
</dbReference>
<proteinExistence type="predicted"/>
<dbReference type="EMBL" id="MFIX01000248">
    <property type="protein sequence ID" value="OGG00665.1"/>
    <property type="molecule type" value="Genomic_DNA"/>
</dbReference>
<dbReference type="SUPFAM" id="SSF54001">
    <property type="entry name" value="Cysteine proteinases"/>
    <property type="match status" value="1"/>
</dbReference>
<accession>A0A1F5YKJ3</accession>